<name>A0AAV3NZT5_LITER</name>
<dbReference type="AlphaFoldDB" id="A0AAV3NZT5"/>
<reference evidence="1 2" key="1">
    <citation type="submission" date="2024-01" db="EMBL/GenBank/DDBJ databases">
        <title>The complete chloroplast genome sequence of Lithospermum erythrorhizon: insights into the phylogenetic relationship among Boraginaceae species and the maternal lineages of purple gromwells.</title>
        <authorList>
            <person name="Okada T."/>
            <person name="Watanabe K."/>
        </authorList>
    </citation>
    <scope>NUCLEOTIDE SEQUENCE [LARGE SCALE GENOMIC DNA]</scope>
</reference>
<comment type="caution">
    <text evidence="1">The sequence shown here is derived from an EMBL/GenBank/DDBJ whole genome shotgun (WGS) entry which is preliminary data.</text>
</comment>
<accession>A0AAV3NZT5</accession>
<evidence type="ECO:0000313" key="2">
    <source>
        <dbReference type="Proteomes" id="UP001454036"/>
    </source>
</evidence>
<dbReference type="Proteomes" id="UP001454036">
    <property type="component" value="Unassembled WGS sequence"/>
</dbReference>
<sequence length="98" mass="10768">MIENKSYMSKIEKARGDYVSFGGGEKSRIIGKRLLSVEGLPELEGVLLVEGLAENIFSISQLCDNEMKVSFSKEACCVNDSSDLTMMKGTKSSDNCYL</sequence>
<proteinExistence type="predicted"/>
<keyword evidence="2" id="KW-1185">Reference proteome</keyword>
<protein>
    <submittedName>
        <fullName evidence="1">Uncharacterized protein</fullName>
    </submittedName>
</protein>
<organism evidence="1 2">
    <name type="scientific">Lithospermum erythrorhizon</name>
    <name type="common">Purple gromwell</name>
    <name type="synonym">Lithospermum officinale var. erythrorhizon</name>
    <dbReference type="NCBI Taxonomy" id="34254"/>
    <lineage>
        <taxon>Eukaryota</taxon>
        <taxon>Viridiplantae</taxon>
        <taxon>Streptophyta</taxon>
        <taxon>Embryophyta</taxon>
        <taxon>Tracheophyta</taxon>
        <taxon>Spermatophyta</taxon>
        <taxon>Magnoliopsida</taxon>
        <taxon>eudicotyledons</taxon>
        <taxon>Gunneridae</taxon>
        <taxon>Pentapetalae</taxon>
        <taxon>asterids</taxon>
        <taxon>lamiids</taxon>
        <taxon>Boraginales</taxon>
        <taxon>Boraginaceae</taxon>
        <taxon>Boraginoideae</taxon>
        <taxon>Lithospermeae</taxon>
        <taxon>Lithospermum</taxon>
    </lineage>
</organism>
<evidence type="ECO:0000313" key="1">
    <source>
        <dbReference type="EMBL" id="GAA0144914.1"/>
    </source>
</evidence>
<dbReference type="EMBL" id="BAABME010000714">
    <property type="protein sequence ID" value="GAA0144914.1"/>
    <property type="molecule type" value="Genomic_DNA"/>
</dbReference>
<gene>
    <name evidence="1" type="ORF">LIER_05234</name>
</gene>